<dbReference type="EMBL" id="CAKM01000213">
    <property type="protein sequence ID" value="CCJ29764.1"/>
    <property type="molecule type" value="Genomic_DNA"/>
</dbReference>
<comment type="caution">
    <text evidence="1">The sequence shown here is derived from an EMBL/GenBank/DDBJ whole genome shotgun (WGS) entry which is preliminary data.</text>
</comment>
<protein>
    <submittedName>
        <fullName evidence="1">Uncharacterized protein</fullName>
    </submittedName>
</protein>
<dbReference type="VEuPathDB" id="FungiDB:PNEJI1_001162"/>
<dbReference type="AlphaFoldDB" id="L0PCD6"/>
<name>L0PCD6_PNEJI</name>
<dbReference type="Proteomes" id="UP000010422">
    <property type="component" value="Unassembled WGS sequence"/>
</dbReference>
<organism evidence="2">
    <name type="scientific">Pneumocystis jirovecii</name>
    <name type="common">Human pneumocystis pneumonia agent</name>
    <dbReference type="NCBI Taxonomy" id="42068"/>
    <lineage>
        <taxon>Eukaryota</taxon>
        <taxon>Fungi</taxon>
        <taxon>Dikarya</taxon>
        <taxon>Ascomycota</taxon>
        <taxon>Taphrinomycotina</taxon>
        <taxon>Pneumocystomycetes</taxon>
        <taxon>Pneumocystaceae</taxon>
        <taxon>Pneumocystis</taxon>
    </lineage>
</organism>
<sequence>MCFCFEDNHIKLLLRMDLTTVPPIYFIPCLSNSFSTPSSPRIAAEYDELNISFYNIVSEHNLNTLNY</sequence>
<reference evidence="1 2" key="1">
    <citation type="journal article" date="2012" name="MBio">
        <title>De novo assembly of the Pneumocystis jirovecii genome from a single bronchoalveolar lavage fluid specimen from a patient.</title>
        <authorList>
            <person name="Cisse O.H."/>
            <person name="Pagni M."/>
            <person name="Hauser P.M."/>
        </authorList>
    </citation>
    <scope>NUCLEOTIDE SEQUENCE [LARGE SCALE GENOMIC DNA]</scope>
    <source>
        <strain evidence="1 2">SE8</strain>
    </source>
</reference>
<evidence type="ECO:0000313" key="2">
    <source>
        <dbReference type="Proteomes" id="UP000010422"/>
    </source>
</evidence>
<dbReference type="InParanoid" id="L0PCD6"/>
<accession>L0PCD6</accession>
<evidence type="ECO:0000313" key="1">
    <source>
        <dbReference type="EMBL" id="CCJ29764.1"/>
    </source>
</evidence>
<gene>
    <name evidence="1" type="ORF">PNEJI1_001162</name>
</gene>
<proteinExistence type="predicted"/>